<organism evidence="2 3">
    <name type="scientific">Papaver nudicaule</name>
    <name type="common">Iceland poppy</name>
    <dbReference type="NCBI Taxonomy" id="74823"/>
    <lineage>
        <taxon>Eukaryota</taxon>
        <taxon>Viridiplantae</taxon>
        <taxon>Streptophyta</taxon>
        <taxon>Embryophyta</taxon>
        <taxon>Tracheophyta</taxon>
        <taxon>Spermatophyta</taxon>
        <taxon>Magnoliopsida</taxon>
        <taxon>Ranunculales</taxon>
        <taxon>Papaveraceae</taxon>
        <taxon>Papaveroideae</taxon>
        <taxon>Papaver</taxon>
    </lineage>
</organism>
<feature type="transmembrane region" description="Helical" evidence="1">
    <location>
        <begin position="6"/>
        <end position="24"/>
    </location>
</feature>
<keyword evidence="1" id="KW-0472">Membrane</keyword>
<accession>A0AA41VQR9</accession>
<dbReference type="AlphaFoldDB" id="A0AA41VQR9"/>
<protein>
    <submittedName>
        <fullName evidence="2">Uncharacterized protein</fullName>
    </submittedName>
</protein>
<dbReference type="EMBL" id="JAJJMA010273211">
    <property type="protein sequence ID" value="MCL7045756.1"/>
    <property type="molecule type" value="Genomic_DNA"/>
</dbReference>
<gene>
    <name evidence="2" type="ORF">MKW94_027315</name>
</gene>
<proteinExistence type="predicted"/>
<feature type="transmembrane region" description="Helical" evidence="1">
    <location>
        <begin position="69"/>
        <end position="87"/>
    </location>
</feature>
<evidence type="ECO:0000256" key="1">
    <source>
        <dbReference type="SAM" id="Phobius"/>
    </source>
</evidence>
<evidence type="ECO:0000313" key="3">
    <source>
        <dbReference type="Proteomes" id="UP001177140"/>
    </source>
</evidence>
<dbReference type="Proteomes" id="UP001177140">
    <property type="component" value="Unassembled WGS sequence"/>
</dbReference>
<comment type="caution">
    <text evidence="2">The sequence shown here is derived from an EMBL/GenBank/DDBJ whole genome shotgun (WGS) entry which is preliminary data.</text>
</comment>
<reference evidence="2" key="1">
    <citation type="submission" date="2022-03" db="EMBL/GenBank/DDBJ databases">
        <title>A functionally conserved STORR gene fusion in Papaver species that diverged 16.8 million years ago.</title>
        <authorList>
            <person name="Catania T."/>
        </authorList>
    </citation>
    <scope>NUCLEOTIDE SEQUENCE</scope>
    <source>
        <strain evidence="2">S-191538</strain>
    </source>
</reference>
<sequence length="95" mass="10765">MSAQLCLVLFVLFSFVGFTLYINYESMLEGFMDQFKLGLMILPLVGRMGSYLLPMSAKDSIHRAGGSPWGLGALLVFLIVMVFFFFLKEKGKDFY</sequence>
<name>A0AA41VQR9_PAPNU</name>
<dbReference type="PANTHER" id="PTHR33306:SF5">
    <property type="entry name" value="OXIDOREDUCTASE_TRANSITION METAL ION-BINDING PROTEIN"/>
    <property type="match status" value="1"/>
</dbReference>
<keyword evidence="1" id="KW-0812">Transmembrane</keyword>
<evidence type="ECO:0000313" key="2">
    <source>
        <dbReference type="EMBL" id="MCL7045756.1"/>
    </source>
</evidence>
<keyword evidence="3" id="KW-1185">Reference proteome</keyword>
<dbReference type="PANTHER" id="PTHR33306">
    <property type="entry name" value="EXPRESSED PROTEIN-RELATED-RELATED"/>
    <property type="match status" value="1"/>
</dbReference>
<keyword evidence="1" id="KW-1133">Transmembrane helix</keyword>